<evidence type="ECO:0000256" key="6">
    <source>
        <dbReference type="ARBA" id="ARBA00022777"/>
    </source>
</evidence>
<keyword evidence="3" id="KW-0597">Phosphoprotein</keyword>
<dbReference type="PANTHER" id="PTHR24421:SF10">
    <property type="entry name" value="NITRATE_NITRITE SENSOR PROTEIN NARQ"/>
    <property type="match status" value="1"/>
</dbReference>
<dbReference type="eggNOG" id="COG4585">
    <property type="taxonomic scope" value="Bacteria"/>
</dbReference>
<evidence type="ECO:0000256" key="2">
    <source>
        <dbReference type="ARBA" id="ARBA00012438"/>
    </source>
</evidence>
<keyword evidence="8" id="KW-0902">Two-component regulatory system</keyword>
<feature type="transmembrane region" description="Helical" evidence="9">
    <location>
        <begin position="269"/>
        <end position="293"/>
    </location>
</feature>
<keyword evidence="7" id="KW-0067">ATP-binding</keyword>
<evidence type="ECO:0000256" key="5">
    <source>
        <dbReference type="ARBA" id="ARBA00022741"/>
    </source>
</evidence>
<feature type="transmembrane region" description="Helical" evidence="9">
    <location>
        <begin position="138"/>
        <end position="156"/>
    </location>
</feature>
<protein>
    <recommendedName>
        <fullName evidence="2">histidine kinase</fullName>
        <ecNumber evidence="2">2.7.13.3</ecNumber>
    </recommendedName>
</protein>
<keyword evidence="9" id="KW-0472">Membrane</keyword>
<feature type="transmembrane region" description="Helical" evidence="9">
    <location>
        <begin position="108"/>
        <end position="126"/>
    </location>
</feature>
<keyword evidence="9" id="KW-1133">Transmembrane helix</keyword>
<dbReference type="GO" id="GO:0000155">
    <property type="term" value="F:phosphorelay sensor kinase activity"/>
    <property type="evidence" value="ECO:0007669"/>
    <property type="project" value="InterPro"/>
</dbReference>
<dbReference type="GO" id="GO:0005524">
    <property type="term" value="F:ATP binding"/>
    <property type="evidence" value="ECO:0007669"/>
    <property type="project" value="UniProtKB-KW"/>
</dbReference>
<dbReference type="RefSeq" id="WP_030431288.1">
    <property type="nucleotide sequence ID" value="NZ_JOEF01000018.1"/>
</dbReference>
<keyword evidence="6 11" id="KW-0418">Kinase</keyword>
<name>A0A1G9V284_ALLAB</name>
<evidence type="ECO:0000313" key="11">
    <source>
        <dbReference type="EMBL" id="SDM66116.1"/>
    </source>
</evidence>
<dbReference type="GO" id="GO:0046983">
    <property type="term" value="F:protein dimerization activity"/>
    <property type="evidence" value="ECO:0007669"/>
    <property type="project" value="InterPro"/>
</dbReference>
<dbReference type="CDD" id="cd16917">
    <property type="entry name" value="HATPase_UhpB-NarQ-NarX-like"/>
    <property type="match status" value="1"/>
</dbReference>
<dbReference type="Pfam" id="PF07730">
    <property type="entry name" value="HisKA_3"/>
    <property type="match status" value="1"/>
</dbReference>
<dbReference type="Gene3D" id="3.30.565.10">
    <property type="entry name" value="Histidine kinase-like ATPase, C-terminal domain"/>
    <property type="match status" value="1"/>
</dbReference>
<dbReference type="EC" id="2.7.13.3" evidence="2"/>
<keyword evidence="9" id="KW-0812">Transmembrane</keyword>
<evidence type="ECO:0000259" key="10">
    <source>
        <dbReference type="SMART" id="SM00387"/>
    </source>
</evidence>
<evidence type="ECO:0000256" key="9">
    <source>
        <dbReference type="SAM" id="Phobius"/>
    </source>
</evidence>
<evidence type="ECO:0000256" key="7">
    <source>
        <dbReference type="ARBA" id="ARBA00022840"/>
    </source>
</evidence>
<evidence type="ECO:0000313" key="12">
    <source>
        <dbReference type="Proteomes" id="UP000183376"/>
    </source>
</evidence>
<evidence type="ECO:0000256" key="3">
    <source>
        <dbReference type="ARBA" id="ARBA00022553"/>
    </source>
</evidence>
<feature type="transmembrane region" description="Helical" evidence="9">
    <location>
        <begin position="168"/>
        <end position="190"/>
    </location>
</feature>
<proteinExistence type="predicted"/>
<sequence>MSAPTRPMVAATIAFCCVVVTVLAWTLLLGAPGASSLGPWYWAQMAGNSLRGLAFSGMGLLAVLRWPRQPLAWLFVAAGITPSLYPLLRASTLYELSSPVNIATDVLWELSEVISYVVLPLLPLYSPDGALPSRRWRPMLVALPVVALAVMTPVWLDLPLTGALDTAVRIGAAVLQALWTLCLVALYGKLRRARGFDRRQTAVILVIFVLMYLMFWLNYLFAPTSVIWVGIEVPTGVLVTSQLLATVILLPTLGFVLTRTRLHQLDRAARATLVAVTVVGGLVLCYVALAALLSSVWPAAASTGAVVVAAATGLAGFGLRDAGRFVRLRVDRAFYGDRAEPFRVLRALPRRLNECLSPNEIPFAVCQTVVSVLRLPAAAIEVDGRRFASAGTADGEPTAFDLGRSGRLLVWPRSGQRELDELDIAALEPVVEQTAAAIGALVVGERLERSIEEERLRLRRDLHDGLGPALAGVTLQLGAVRTMLPPRSDAGSLLSTVMVHMRQIVVDFRRVTRNERPLLLEEHGLRGALVELCRRLSTPETPVTADLPDVLPSDHEEVVFHVAAEALANAVRHAGAWSITLRVAVAPGSAVVEVCDDGAGIAEPVEFGVGLTSMAERVRSAGGDYEIDSGPAGTTVRARFPLEER</sequence>
<evidence type="ECO:0000256" key="1">
    <source>
        <dbReference type="ARBA" id="ARBA00000085"/>
    </source>
</evidence>
<dbReference type="Pfam" id="PF02518">
    <property type="entry name" value="HATPase_c"/>
    <property type="match status" value="1"/>
</dbReference>
<dbReference type="PANTHER" id="PTHR24421">
    <property type="entry name" value="NITRATE/NITRITE SENSOR PROTEIN NARX-RELATED"/>
    <property type="match status" value="1"/>
</dbReference>
<dbReference type="SMART" id="SM00387">
    <property type="entry name" value="HATPase_c"/>
    <property type="match status" value="1"/>
</dbReference>
<feature type="transmembrane region" description="Helical" evidence="9">
    <location>
        <begin position="71"/>
        <end position="88"/>
    </location>
</feature>
<keyword evidence="4" id="KW-0808">Transferase</keyword>
<dbReference type="EMBL" id="LT629701">
    <property type="protein sequence ID" value="SDM66116.1"/>
    <property type="molecule type" value="Genomic_DNA"/>
</dbReference>
<dbReference type="Proteomes" id="UP000183376">
    <property type="component" value="Chromosome I"/>
</dbReference>
<keyword evidence="12" id="KW-1185">Reference proteome</keyword>
<feature type="transmembrane region" description="Helical" evidence="9">
    <location>
        <begin position="233"/>
        <end position="257"/>
    </location>
</feature>
<evidence type="ECO:0000256" key="4">
    <source>
        <dbReference type="ARBA" id="ARBA00022679"/>
    </source>
</evidence>
<feature type="transmembrane region" description="Helical" evidence="9">
    <location>
        <begin position="299"/>
        <end position="319"/>
    </location>
</feature>
<dbReference type="SUPFAM" id="SSF55874">
    <property type="entry name" value="ATPase domain of HSP90 chaperone/DNA topoisomerase II/histidine kinase"/>
    <property type="match status" value="1"/>
</dbReference>
<dbReference type="InterPro" id="IPR011712">
    <property type="entry name" value="Sig_transdc_His_kin_sub3_dim/P"/>
</dbReference>
<feature type="domain" description="Histidine kinase/HSP90-like ATPase" evidence="10">
    <location>
        <begin position="554"/>
        <end position="644"/>
    </location>
</feature>
<organism evidence="11 12">
    <name type="scientific">Allokutzneria albata</name>
    <name type="common">Kibdelosporangium albatum</name>
    <dbReference type="NCBI Taxonomy" id="211114"/>
    <lineage>
        <taxon>Bacteria</taxon>
        <taxon>Bacillati</taxon>
        <taxon>Actinomycetota</taxon>
        <taxon>Actinomycetes</taxon>
        <taxon>Pseudonocardiales</taxon>
        <taxon>Pseudonocardiaceae</taxon>
        <taxon>Allokutzneria</taxon>
    </lineage>
</organism>
<dbReference type="GO" id="GO:0016020">
    <property type="term" value="C:membrane"/>
    <property type="evidence" value="ECO:0007669"/>
    <property type="project" value="InterPro"/>
</dbReference>
<dbReference type="OrthoDB" id="227596at2"/>
<dbReference type="InterPro" id="IPR050482">
    <property type="entry name" value="Sensor_HK_TwoCompSys"/>
</dbReference>
<evidence type="ECO:0000256" key="8">
    <source>
        <dbReference type="ARBA" id="ARBA00023012"/>
    </source>
</evidence>
<gene>
    <name evidence="11" type="ORF">SAMN04489726_2776</name>
</gene>
<dbReference type="AlphaFoldDB" id="A0A1G9V284"/>
<feature type="transmembrane region" description="Helical" evidence="9">
    <location>
        <begin position="40"/>
        <end position="64"/>
    </location>
</feature>
<dbReference type="InterPro" id="IPR003594">
    <property type="entry name" value="HATPase_dom"/>
</dbReference>
<keyword evidence="5" id="KW-0547">Nucleotide-binding</keyword>
<dbReference type="Gene3D" id="1.20.5.1930">
    <property type="match status" value="1"/>
</dbReference>
<comment type="catalytic activity">
    <reaction evidence="1">
        <text>ATP + protein L-histidine = ADP + protein N-phospho-L-histidine.</text>
        <dbReference type="EC" id="2.7.13.3"/>
    </reaction>
</comment>
<dbReference type="InterPro" id="IPR036890">
    <property type="entry name" value="HATPase_C_sf"/>
</dbReference>
<feature type="transmembrane region" description="Helical" evidence="9">
    <location>
        <begin position="202"/>
        <end position="221"/>
    </location>
</feature>
<dbReference type="STRING" id="211114.SAMN04489726_2776"/>
<accession>A0A1G9V284</accession>
<reference evidence="11 12" key="1">
    <citation type="submission" date="2016-10" db="EMBL/GenBank/DDBJ databases">
        <authorList>
            <person name="de Groot N.N."/>
        </authorList>
    </citation>
    <scope>NUCLEOTIDE SEQUENCE [LARGE SCALE GENOMIC DNA]</scope>
    <source>
        <strain evidence="11 12">DSM 44149</strain>
    </source>
</reference>